<keyword evidence="2" id="KW-0443">Lipid metabolism</keyword>
<dbReference type="GO" id="GO:0047499">
    <property type="term" value="F:calcium-independent phospholipase A2 activity"/>
    <property type="evidence" value="ECO:0007669"/>
    <property type="project" value="TreeGrafter"/>
</dbReference>
<proteinExistence type="predicted"/>
<evidence type="ECO:0000256" key="1">
    <source>
        <dbReference type="ARBA" id="ARBA00022801"/>
    </source>
</evidence>
<protein>
    <submittedName>
        <fullName evidence="3">Uncharacterized protein</fullName>
    </submittedName>
</protein>
<dbReference type="Gene3D" id="3.40.1090.10">
    <property type="entry name" value="Cytosolic phospholipase A2 catalytic domain"/>
    <property type="match status" value="1"/>
</dbReference>
<dbReference type="EMBL" id="CAJNJQ010000704">
    <property type="protein sequence ID" value="CAE7095330.1"/>
    <property type="molecule type" value="Genomic_DNA"/>
</dbReference>
<reference evidence="3" key="1">
    <citation type="submission" date="2021-01" db="EMBL/GenBank/DDBJ databases">
        <authorList>
            <person name="Kaushik A."/>
        </authorList>
    </citation>
    <scope>NUCLEOTIDE SEQUENCE</scope>
    <source>
        <strain evidence="3">AG5</strain>
    </source>
</reference>
<dbReference type="InterPro" id="IPR027417">
    <property type="entry name" value="P-loop_NTPase"/>
</dbReference>
<accession>A0A8H3HT45</accession>
<name>A0A8H3HT45_9AGAM</name>
<dbReference type="Gene3D" id="3.40.50.300">
    <property type="entry name" value="P-loop containing nucleotide triphosphate hydrolases"/>
    <property type="match status" value="1"/>
</dbReference>
<evidence type="ECO:0000313" key="4">
    <source>
        <dbReference type="Proteomes" id="UP000663827"/>
    </source>
</evidence>
<dbReference type="GO" id="GO:0016020">
    <property type="term" value="C:membrane"/>
    <property type="evidence" value="ECO:0007669"/>
    <property type="project" value="TreeGrafter"/>
</dbReference>
<dbReference type="SUPFAM" id="SSF52540">
    <property type="entry name" value="P-loop containing nucleoside triphosphate hydrolases"/>
    <property type="match status" value="1"/>
</dbReference>
<dbReference type="GO" id="GO:0019369">
    <property type="term" value="P:arachidonate metabolic process"/>
    <property type="evidence" value="ECO:0007669"/>
    <property type="project" value="TreeGrafter"/>
</dbReference>
<dbReference type="Proteomes" id="UP000663827">
    <property type="component" value="Unassembled WGS sequence"/>
</dbReference>
<keyword evidence="1" id="KW-0378">Hydrolase</keyword>
<dbReference type="InterPro" id="IPR016035">
    <property type="entry name" value="Acyl_Trfase/lysoPLipase"/>
</dbReference>
<comment type="caution">
    <text evidence="3">The sequence shown here is derived from an EMBL/GenBank/DDBJ whole genome shotgun (WGS) entry which is preliminary data.</text>
</comment>
<gene>
    <name evidence="3" type="ORF">RDB_LOCUS35943</name>
</gene>
<organism evidence="3 4">
    <name type="scientific">Rhizoctonia solani</name>
    <dbReference type="NCBI Taxonomy" id="456999"/>
    <lineage>
        <taxon>Eukaryota</taxon>
        <taxon>Fungi</taxon>
        <taxon>Dikarya</taxon>
        <taxon>Basidiomycota</taxon>
        <taxon>Agaricomycotina</taxon>
        <taxon>Agaricomycetes</taxon>
        <taxon>Cantharellales</taxon>
        <taxon>Ceratobasidiaceae</taxon>
        <taxon>Rhizoctonia</taxon>
    </lineage>
</organism>
<dbReference type="PANTHER" id="PTHR24185:SF1">
    <property type="entry name" value="CALCIUM-INDEPENDENT PHOSPHOLIPASE A2-GAMMA"/>
    <property type="match status" value="1"/>
</dbReference>
<dbReference type="AlphaFoldDB" id="A0A8H3HT45"/>
<dbReference type="SUPFAM" id="SSF52151">
    <property type="entry name" value="FabD/lysophospholipase-like"/>
    <property type="match status" value="1"/>
</dbReference>
<keyword evidence="2" id="KW-0442">Lipid degradation</keyword>
<sequence>MPIDRAIQEYVKFVEYVFKKKKLSGPTMYKGTKLQEALKAMVREVTGNEAEMMNNGQPSNGCKTVVFAMAKYNLSASLPVMFRSYSVPTNPGPDCTISNALYATMAHPDLFKGIDIVHSGVSQSFIGGEIGCSNPLVHVLTEVKRLYPDRHVACVLSIGAGHARMIQVPDPSRWYRTRDVVVAKDMAMDSERVAEEVGLRFQGRGGVYFRFNVDQGMQNIKGGSWERLGEAMQHTEAYLQKNETNQKLDEATHASTERREAVSTTQAAGQISAVVGATNRLSGSKRRQAPTAFYTGQDNENTQVIACITGGKDQRRVCVVYGLGGVGKSQLALNVVERTWDEWDHVIYLDASSNEAIEKSLKEFAEAKYIGRSYKDVISWLESCGERWLVVFDNADAPSTKIRHLAKLAVGPDSICHVSSMSPTDGTALLLKIASSGNQCISVSDTKAAEELVQDFGCLALAIVHAGAFIACSQGITISKYRSLFLSQHPRMLEEYKQLPDIAKLDECGDAVYTTWRMCYDQLKPESREMLWLVAYMHYDGIFEDIFKQAAQNMYSQVYPLPLTDLEIQARDHVRQYLSKFIDSHHDWDTAKFAGLITDLTSYSLIEFNRASQTYSVHMLAHNWAKAAVPHSPELAAECTATILSLSIDRKDGAESLAFKRQLGLHVTSVLKHIPSVGANHGDYFQGVCSCTGQWVQYETLMQQLVEAFRRELGSDDIRT</sequence>
<evidence type="ECO:0000313" key="3">
    <source>
        <dbReference type="EMBL" id="CAE7095330.1"/>
    </source>
</evidence>
<dbReference type="PANTHER" id="PTHR24185">
    <property type="entry name" value="CALCIUM-INDEPENDENT PHOSPHOLIPASE A2-GAMMA"/>
    <property type="match status" value="1"/>
</dbReference>
<evidence type="ECO:0000256" key="2">
    <source>
        <dbReference type="ARBA" id="ARBA00022963"/>
    </source>
</evidence>
<dbReference type="GO" id="GO:0016042">
    <property type="term" value="P:lipid catabolic process"/>
    <property type="evidence" value="ECO:0007669"/>
    <property type="project" value="UniProtKB-KW"/>
</dbReference>